<organism evidence="4 5">
    <name type="scientific">Tilletia walkeri</name>
    <dbReference type="NCBI Taxonomy" id="117179"/>
    <lineage>
        <taxon>Eukaryota</taxon>
        <taxon>Fungi</taxon>
        <taxon>Dikarya</taxon>
        <taxon>Basidiomycota</taxon>
        <taxon>Ustilaginomycotina</taxon>
        <taxon>Exobasidiomycetes</taxon>
        <taxon>Tilletiales</taxon>
        <taxon>Tilletiaceae</taxon>
        <taxon>Tilletia</taxon>
    </lineage>
</organism>
<comment type="subcellular location">
    <subcellularLocation>
        <location evidence="2">Peroxisome membrane</location>
    </subcellularLocation>
</comment>
<dbReference type="Proteomes" id="UP000078113">
    <property type="component" value="Unassembled WGS sequence"/>
</dbReference>
<dbReference type="GO" id="GO:0007031">
    <property type="term" value="P:peroxisome organization"/>
    <property type="evidence" value="ECO:0007669"/>
    <property type="project" value="UniProtKB-KW"/>
</dbReference>
<keyword evidence="5" id="KW-1185">Reference proteome</keyword>
<dbReference type="PANTHER" id="PTHR13299">
    <property type="entry name" value="PEROXISOMAL MEMBRANE PROTEIN PEX16"/>
    <property type="match status" value="1"/>
</dbReference>
<dbReference type="AlphaFoldDB" id="A0A8X7T7A8"/>
<gene>
    <name evidence="4" type="ORF">A4X09_0g807</name>
</gene>
<evidence type="ECO:0000256" key="3">
    <source>
        <dbReference type="SAM" id="MobiDB-lite"/>
    </source>
</evidence>
<dbReference type="EMBL" id="LWDG02000016">
    <property type="protein sequence ID" value="KAE8271526.1"/>
    <property type="molecule type" value="Genomic_DNA"/>
</dbReference>
<feature type="compositionally biased region" description="Low complexity" evidence="3">
    <location>
        <begin position="337"/>
        <end position="350"/>
    </location>
</feature>
<sequence>MSVLDSYERFLLANGSQITAVESSLRSLTYFLPGRFKDAELAGEAIYSALNILGMYHDSILIRLLGPARQPSAIGLKPTKAKAITPSSANGTGNFPALPATNDSQLALASSTTELSPSSALSVAQTKAAVALRDHTPSQHARYTHFFSDNIRPYHLIARILVIIKYVELLLEMFARRKLGESTAWNVVAGIEAIKAALRIAILRLTVFRPTVEPPIPEREVDPAVLEQRTLAELAAAAQPPPANMSASVTHLNGHVGGMSGSVMNGHNLSSSVQSLDSYSSQRAASKEYWTGTRTGYTLPTIASIRARTGGGTPANAAEALKLARQSRHLAPPPPISSMSISTGSSGSGSESEETLVGTPLTDKEVNEFLLSRTLTPTDVRKPPELVRPLRGRVGVTAELLWILRPLLYVLAIRRYGRKSTSPWVLSLSLELLARRLRKRSFLNPDSFSSALITIPKSPTSALGANPLALALMGSNPIMGMLAGLLGGGLMGKAADEASRPISDVEKHEWSRRDRNLWWYLVRGPAWYQWTRPKIEGIAKATENRALLSILGGVLRDYLPLLDQYYFYTST</sequence>
<comment type="similarity">
    <text evidence="1 2">Belongs to the peroxin-16 family.</text>
</comment>
<name>A0A8X7T7A8_9BASI</name>
<dbReference type="PANTHER" id="PTHR13299:SF0">
    <property type="entry name" value="PEROXISOMAL MEMBRANE PROTEIN PEX16"/>
    <property type="match status" value="1"/>
</dbReference>
<dbReference type="InterPro" id="IPR013919">
    <property type="entry name" value="Pex16"/>
</dbReference>
<reference evidence="4" key="2">
    <citation type="journal article" date="2019" name="IMA Fungus">
        <title>Genome sequencing and comparison of five Tilletia species to identify candidate genes for the detection of regulated species infecting wheat.</title>
        <authorList>
            <person name="Nguyen H.D.T."/>
            <person name="Sultana T."/>
            <person name="Kesanakurti P."/>
            <person name="Hambleton S."/>
        </authorList>
    </citation>
    <scope>NUCLEOTIDE SEQUENCE</scope>
    <source>
        <strain evidence="4">DAOMC 236422</strain>
    </source>
</reference>
<comment type="caution">
    <text evidence="4">The sequence shown here is derived from an EMBL/GenBank/DDBJ whole genome shotgun (WGS) entry which is preliminary data.</text>
</comment>
<dbReference type="GO" id="GO:0005778">
    <property type="term" value="C:peroxisomal membrane"/>
    <property type="evidence" value="ECO:0007669"/>
    <property type="project" value="UniProtKB-SubCell"/>
</dbReference>
<protein>
    <recommendedName>
        <fullName evidence="2">Peroxisomal membrane protein PEX16</fullName>
    </recommendedName>
</protein>
<evidence type="ECO:0000256" key="2">
    <source>
        <dbReference type="RuleBase" id="RU365003"/>
    </source>
</evidence>
<proteinExistence type="inferred from homology"/>
<dbReference type="Pfam" id="PF08610">
    <property type="entry name" value="Pex16"/>
    <property type="match status" value="2"/>
</dbReference>
<reference evidence="4" key="1">
    <citation type="submission" date="2016-04" db="EMBL/GenBank/DDBJ databases">
        <authorList>
            <person name="Nguyen H.D."/>
            <person name="Samba Siva P."/>
            <person name="Cullis J."/>
            <person name="Levesque C.A."/>
            <person name="Hambleton S."/>
        </authorList>
    </citation>
    <scope>NUCLEOTIDE SEQUENCE</scope>
    <source>
        <strain evidence="4">DAOMC 236422</strain>
    </source>
</reference>
<accession>A0A8X7T7A8</accession>
<keyword evidence="2" id="KW-0962">Peroxisome biogenesis</keyword>
<keyword evidence="2" id="KW-0576">Peroxisome</keyword>
<feature type="region of interest" description="Disordered" evidence="3">
    <location>
        <begin position="329"/>
        <end position="357"/>
    </location>
</feature>
<evidence type="ECO:0000256" key="1">
    <source>
        <dbReference type="ARBA" id="ARBA00009505"/>
    </source>
</evidence>
<evidence type="ECO:0000313" key="5">
    <source>
        <dbReference type="Proteomes" id="UP000078113"/>
    </source>
</evidence>
<evidence type="ECO:0000313" key="4">
    <source>
        <dbReference type="EMBL" id="KAE8271526.1"/>
    </source>
</evidence>